<feature type="transmembrane region" description="Helical" evidence="2">
    <location>
        <begin position="235"/>
        <end position="257"/>
    </location>
</feature>
<dbReference type="EMBL" id="KN840439">
    <property type="protein sequence ID" value="KIP12565.1"/>
    <property type="molecule type" value="Genomic_DNA"/>
</dbReference>
<accession>A0A0C3SFR9</accession>
<comment type="similarity">
    <text evidence="1">Belongs to the ThrE exporter (TC 2.A.79) family.</text>
</comment>
<keyword evidence="2" id="KW-1133">Transmembrane helix</keyword>
<dbReference type="GO" id="GO:0022857">
    <property type="term" value="F:transmembrane transporter activity"/>
    <property type="evidence" value="ECO:0007669"/>
    <property type="project" value="InterPro"/>
</dbReference>
<feature type="domain" description="Threonine/serine exporter-like N-terminal" evidence="3">
    <location>
        <begin position="74"/>
        <end position="294"/>
    </location>
</feature>
<keyword evidence="2" id="KW-0472">Membrane</keyword>
<name>A0A0C3SFR9_PHLG1</name>
<gene>
    <name evidence="4" type="ORF">PHLGIDRAFT_32836</name>
</gene>
<evidence type="ECO:0000256" key="2">
    <source>
        <dbReference type="SAM" id="Phobius"/>
    </source>
</evidence>
<keyword evidence="2" id="KW-0812">Transmembrane</keyword>
<dbReference type="OrthoDB" id="2802766at2759"/>
<dbReference type="PANTHER" id="PTHR31082:SF4">
    <property type="entry name" value="PHEROMONE-REGULATED MEMBRANE PROTEIN 10"/>
    <property type="match status" value="1"/>
</dbReference>
<dbReference type="InterPro" id="IPR051361">
    <property type="entry name" value="ThrE/Ser_Exporter"/>
</dbReference>
<dbReference type="STRING" id="745531.A0A0C3SFR9"/>
<sequence length="332" mass="36259">MSCYSSLSMDRVTVSEPGHTTKLVRPAATRRSSAPAALPSCGTVFPDSDTASALTPAADKMHEDLLMSFIRAYAHFGASLNALEDLMLDASRTFDIKVTVVRRHGAITCLIGERAGSRRYMRVVSPILPQSCFLGLLEVRRTYDAVVEHRIRVSQARAQLANLCARTPLRYPLAHLVFGALLSGWVCLAVFGGMFTEVLSTVMGALAVGLAHHFLRQIPTYAPDLMELAVTISISLLAHSTHTSHVLISVLPGYLYMCAALKRVNKFALTEYIVAIFATTYTVALAFGLPIILDVFLMTKLLTLVFLVTKMWNAPARPTMLVRDGNSKTSLV</sequence>
<dbReference type="InterPro" id="IPR010619">
    <property type="entry name" value="ThrE-like_N"/>
</dbReference>
<feature type="transmembrane region" description="Helical" evidence="2">
    <location>
        <begin position="269"/>
        <end position="289"/>
    </location>
</feature>
<dbReference type="AlphaFoldDB" id="A0A0C3SFR9"/>
<dbReference type="Pfam" id="PF06738">
    <property type="entry name" value="ThrE"/>
    <property type="match status" value="1"/>
</dbReference>
<proteinExistence type="inferred from homology"/>
<dbReference type="PANTHER" id="PTHR31082">
    <property type="entry name" value="PHEROMONE-REGULATED MEMBRANE PROTEIN 10"/>
    <property type="match status" value="1"/>
</dbReference>
<evidence type="ECO:0000256" key="1">
    <source>
        <dbReference type="ARBA" id="ARBA00034125"/>
    </source>
</evidence>
<evidence type="ECO:0000313" key="5">
    <source>
        <dbReference type="Proteomes" id="UP000053257"/>
    </source>
</evidence>
<dbReference type="HOGENOM" id="CLU_837054_0_0_1"/>
<evidence type="ECO:0000313" key="4">
    <source>
        <dbReference type="EMBL" id="KIP12565.1"/>
    </source>
</evidence>
<dbReference type="Proteomes" id="UP000053257">
    <property type="component" value="Unassembled WGS sequence"/>
</dbReference>
<evidence type="ECO:0000259" key="3">
    <source>
        <dbReference type="Pfam" id="PF06738"/>
    </source>
</evidence>
<protein>
    <recommendedName>
        <fullName evidence="3">Threonine/serine exporter-like N-terminal domain-containing protein</fullName>
    </recommendedName>
</protein>
<feature type="transmembrane region" description="Helical" evidence="2">
    <location>
        <begin position="173"/>
        <end position="191"/>
    </location>
</feature>
<reference evidence="4 5" key="1">
    <citation type="journal article" date="2014" name="PLoS Genet.">
        <title>Analysis of the Phlebiopsis gigantea genome, transcriptome and secretome provides insight into its pioneer colonization strategies of wood.</title>
        <authorList>
            <person name="Hori C."/>
            <person name="Ishida T."/>
            <person name="Igarashi K."/>
            <person name="Samejima M."/>
            <person name="Suzuki H."/>
            <person name="Master E."/>
            <person name="Ferreira P."/>
            <person name="Ruiz-Duenas F.J."/>
            <person name="Held B."/>
            <person name="Canessa P."/>
            <person name="Larrondo L.F."/>
            <person name="Schmoll M."/>
            <person name="Druzhinina I.S."/>
            <person name="Kubicek C.P."/>
            <person name="Gaskell J.A."/>
            <person name="Kersten P."/>
            <person name="St John F."/>
            <person name="Glasner J."/>
            <person name="Sabat G."/>
            <person name="Splinter BonDurant S."/>
            <person name="Syed K."/>
            <person name="Yadav J."/>
            <person name="Mgbeahuruike A.C."/>
            <person name="Kovalchuk A."/>
            <person name="Asiegbu F.O."/>
            <person name="Lackner G."/>
            <person name="Hoffmeister D."/>
            <person name="Rencoret J."/>
            <person name="Gutierrez A."/>
            <person name="Sun H."/>
            <person name="Lindquist E."/>
            <person name="Barry K."/>
            <person name="Riley R."/>
            <person name="Grigoriev I.V."/>
            <person name="Henrissat B."/>
            <person name="Kues U."/>
            <person name="Berka R.M."/>
            <person name="Martinez A.T."/>
            <person name="Covert S.F."/>
            <person name="Blanchette R.A."/>
            <person name="Cullen D."/>
        </authorList>
    </citation>
    <scope>NUCLEOTIDE SEQUENCE [LARGE SCALE GENOMIC DNA]</scope>
    <source>
        <strain evidence="4 5">11061_1 CR5-6</strain>
    </source>
</reference>
<organism evidence="4 5">
    <name type="scientific">Phlebiopsis gigantea (strain 11061_1 CR5-6)</name>
    <name type="common">White-rot fungus</name>
    <name type="synonym">Peniophora gigantea</name>
    <dbReference type="NCBI Taxonomy" id="745531"/>
    <lineage>
        <taxon>Eukaryota</taxon>
        <taxon>Fungi</taxon>
        <taxon>Dikarya</taxon>
        <taxon>Basidiomycota</taxon>
        <taxon>Agaricomycotina</taxon>
        <taxon>Agaricomycetes</taxon>
        <taxon>Polyporales</taxon>
        <taxon>Phanerochaetaceae</taxon>
        <taxon>Phlebiopsis</taxon>
    </lineage>
</organism>
<keyword evidence="5" id="KW-1185">Reference proteome</keyword>